<reference evidence="2 3" key="1">
    <citation type="journal article" date="2014" name="BMC Genomics">
        <title>Comparison of environmental and isolate Sulfobacillus genomes reveals diverse carbon, sulfur, nitrogen, and hydrogen metabolisms.</title>
        <authorList>
            <person name="Justice N.B."/>
            <person name="Norman A."/>
            <person name="Brown C.T."/>
            <person name="Singh A."/>
            <person name="Thomas B.C."/>
            <person name="Banfield J.F."/>
        </authorList>
    </citation>
    <scope>NUCLEOTIDE SEQUENCE [LARGE SCALE GENOMIC DNA]</scope>
    <source>
        <strain evidence="2">AMDSBA3</strain>
    </source>
</reference>
<comment type="caution">
    <text evidence="2">The sequence shown here is derived from an EMBL/GenBank/DDBJ whole genome shotgun (WGS) entry which is preliminary data.</text>
</comment>
<dbReference type="Proteomes" id="UP000241848">
    <property type="component" value="Unassembled WGS sequence"/>
</dbReference>
<proteinExistence type="predicted"/>
<dbReference type="AlphaFoldDB" id="A0A2T2WDE8"/>
<accession>A0A2T2WDE8</accession>
<protein>
    <submittedName>
        <fullName evidence="2">Uncharacterized protein</fullName>
    </submittedName>
</protein>
<feature type="transmembrane region" description="Helical" evidence="1">
    <location>
        <begin position="78"/>
        <end position="101"/>
    </location>
</feature>
<gene>
    <name evidence="2" type="ORF">C7B45_15720</name>
</gene>
<keyword evidence="1" id="KW-1133">Transmembrane helix</keyword>
<feature type="transmembrane region" description="Helical" evidence="1">
    <location>
        <begin position="177"/>
        <end position="195"/>
    </location>
</feature>
<feature type="transmembrane region" description="Helical" evidence="1">
    <location>
        <begin position="113"/>
        <end position="134"/>
    </location>
</feature>
<sequence length="354" mass="39592">MGGVLPTARALAEYYEIFVSMAILVTAAVAMRVMTLIHHRPLSDYRRNPYPVAYQWLAWGIGGLWILDGFLQAQPLMVTRFVGGVVAPLIIGQPLPLAFLIELGSRLWTIHPVLGNAFATWLQITIGLLILLGGTGRWRRIGLWLSIGWGLVVWVFGEALGSIFVNGSWVAQGSPGSVLFYVLAAVLLLLSPTLWQSHVVSRMIRWGFVGLWTLSALLQAWPGSGWWTANSLSVYELSMAQMAQPSVIAAPLYWWSSAIHAHPLFWNGLLVVTFLFLAALWLFRPRLPLTWWVTATVVFLTWWLGQDFGVLGGMGTDPNSGIVALLGLLVYWQFCPEVIGRWVLSVRYWRRHLT</sequence>
<name>A0A2T2WDE8_9FIRM</name>
<evidence type="ECO:0000313" key="3">
    <source>
        <dbReference type="Proteomes" id="UP000241848"/>
    </source>
</evidence>
<feature type="transmembrane region" description="Helical" evidence="1">
    <location>
        <begin position="141"/>
        <end position="165"/>
    </location>
</feature>
<feature type="transmembrane region" description="Helical" evidence="1">
    <location>
        <begin position="289"/>
        <end position="305"/>
    </location>
</feature>
<feature type="transmembrane region" description="Helical" evidence="1">
    <location>
        <begin position="12"/>
        <end position="33"/>
    </location>
</feature>
<evidence type="ECO:0000256" key="1">
    <source>
        <dbReference type="SAM" id="Phobius"/>
    </source>
</evidence>
<feature type="transmembrane region" description="Helical" evidence="1">
    <location>
        <begin position="207"/>
        <end position="229"/>
    </location>
</feature>
<keyword evidence="1" id="KW-0472">Membrane</keyword>
<evidence type="ECO:0000313" key="2">
    <source>
        <dbReference type="EMBL" id="PSR20258.1"/>
    </source>
</evidence>
<keyword evidence="1" id="KW-0812">Transmembrane</keyword>
<dbReference type="EMBL" id="PXYV01000073">
    <property type="protein sequence ID" value="PSR20258.1"/>
    <property type="molecule type" value="Genomic_DNA"/>
</dbReference>
<organism evidence="2 3">
    <name type="scientific">Sulfobacillus acidophilus</name>
    <dbReference type="NCBI Taxonomy" id="53633"/>
    <lineage>
        <taxon>Bacteria</taxon>
        <taxon>Bacillati</taxon>
        <taxon>Bacillota</taxon>
        <taxon>Clostridia</taxon>
        <taxon>Eubacteriales</taxon>
        <taxon>Clostridiales Family XVII. Incertae Sedis</taxon>
        <taxon>Sulfobacillus</taxon>
    </lineage>
</organism>
<feature type="transmembrane region" description="Helical" evidence="1">
    <location>
        <begin position="264"/>
        <end position="282"/>
    </location>
</feature>
<feature type="transmembrane region" description="Helical" evidence="1">
    <location>
        <begin position="325"/>
        <end position="344"/>
    </location>
</feature>
<feature type="transmembrane region" description="Helical" evidence="1">
    <location>
        <begin position="53"/>
        <end position="71"/>
    </location>
</feature>